<gene>
    <name evidence="1" type="ORF">CGLO_12576</name>
</gene>
<dbReference type="HOGENOM" id="CLU_3435042_0_0_1"/>
<comment type="caution">
    <text evidence="1">The sequence shown here is derived from an EMBL/GenBank/DDBJ whole genome shotgun (WGS) entry which is preliminary data.</text>
</comment>
<reference evidence="2" key="1">
    <citation type="journal article" date="2013" name="Mol. Plant Microbe Interact.">
        <title>Global aspects of pacC regulation of pathogenicity genes in Colletotrichum gloeosporioides as revealed by transcriptome analysis.</title>
        <authorList>
            <person name="Alkan N."/>
            <person name="Meng X."/>
            <person name="Friedlander G."/>
            <person name="Reuveni E."/>
            <person name="Sukno S."/>
            <person name="Sherman A."/>
            <person name="Thon M."/>
            <person name="Fluhr R."/>
            <person name="Prusky D."/>
        </authorList>
    </citation>
    <scope>NUCLEOTIDE SEQUENCE [LARGE SCALE GENOMIC DNA]</scope>
    <source>
        <strain evidence="2">Cg-14</strain>
    </source>
</reference>
<proteinExistence type="predicted"/>
<evidence type="ECO:0000313" key="1">
    <source>
        <dbReference type="EMBL" id="EQB48214.1"/>
    </source>
</evidence>
<accession>T0K871</accession>
<protein>
    <submittedName>
        <fullName evidence="1">Uncharacterized protein</fullName>
    </submittedName>
</protein>
<evidence type="ECO:0000313" key="2">
    <source>
        <dbReference type="Proteomes" id="UP000015530"/>
    </source>
</evidence>
<organism evidence="1 2">
    <name type="scientific">Colletotrichum gloeosporioides (strain Cg-14)</name>
    <name type="common">Anthracnose fungus</name>
    <name type="synonym">Glomerella cingulata</name>
    <dbReference type="NCBI Taxonomy" id="1237896"/>
    <lineage>
        <taxon>Eukaryota</taxon>
        <taxon>Fungi</taxon>
        <taxon>Dikarya</taxon>
        <taxon>Ascomycota</taxon>
        <taxon>Pezizomycotina</taxon>
        <taxon>Sordariomycetes</taxon>
        <taxon>Hypocreomycetidae</taxon>
        <taxon>Glomerellales</taxon>
        <taxon>Glomerellaceae</taxon>
        <taxon>Colletotrichum</taxon>
        <taxon>Colletotrichum gloeosporioides species complex</taxon>
    </lineage>
</organism>
<dbReference type="EMBL" id="AMYD01002688">
    <property type="protein sequence ID" value="EQB48214.1"/>
    <property type="molecule type" value="Genomic_DNA"/>
</dbReference>
<name>T0K871_COLGC</name>
<dbReference type="Proteomes" id="UP000015530">
    <property type="component" value="Unassembled WGS sequence"/>
</dbReference>
<sequence>MLRDFIIRDLIVTL</sequence>